<reference evidence="5 6" key="1">
    <citation type="journal article" date="2018" name="Sci. Rep.">
        <title>Genomic signatures of local adaptation to the degree of environmental predictability in rotifers.</title>
        <authorList>
            <person name="Franch-Gras L."/>
            <person name="Hahn C."/>
            <person name="Garcia-Roger E.M."/>
            <person name="Carmona M.J."/>
            <person name="Serra M."/>
            <person name="Gomez A."/>
        </authorList>
    </citation>
    <scope>NUCLEOTIDE SEQUENCE [LARGE SCALE GENOMIC DNA]</scope>
    <source>
        <strain evidence="5">HYR1</strain>
    </source>
</reference>
<evidence type="ECO:0000259" key="4">
    <source>
        <dbReference type="PROSITE" id="PS50071"/>
    </source>
</evidence>
<dbReference type="CDD" id="cd00086">
    <property type="entry name" value="homeodomain"/>
    <property type="match status" value="2"/>
</dbReference>
<dbReference type="GO" id="GO:0000978">
    <property type="term" value="F:RNA polymerase II cis-regulatory region sequence-specific DNA binding"/>
    <property type="evidence" value="ECO:0007669"/>
    <property type="project" value="TreeGrafter"/>
</dbReference>
<evidence type="ECO:0000256" key="1">
    <source>
        <dbReference type="PROSITE-ProRule" id="PRU00108"/>
    </source>
</evidence>
<protein>
    <submittedName>
        <fullName evidence="5">DNA-binding SATB1</fullName>
    </submittedName>
</protein>
<dbReference type="InterPro" id="IPR001356">
    <property type="entry name" value="HD"/>
</dbReference>
<evidence type="ECO:0000313" key="5">
    <source>
        <dbReference type="EMBL" id="RNA42435.1"/>
    </source>
</evidence>
<keyword evidence="1 2" id="KW-0539">Nucleus</keyword>
<keyword evidence="1 2" id="KW-0371">Homeobox</keyword>
<proteinExistence type="predicted"/>
<dbReference type="PANTHER" id="PTHR15116:SF16">
    <property type="entry name" value="DEFECTIVE PROVENTRICULUS, ISOFORM A"/>
    <property type="match status" value="1"/>
</dbReference>
<feature type="domain" description="Homeobox" evidence="4">
    <location>
        <begin position="598"/>
        <end position="668"/>
    </location>
</feature>
<feature type="region of interest" description="Disordered" evidence="3">
    <location>
        <begin position="680"/>
        <end position="723"/>
    </location>
</feature>
<dbReference type="STRING" id="10195.A0A3M7T3A7"/>
<dbReference type="Proteomes" id="UP000276133">
    <property type="component" value="Unassembled WGS sequence"/>
</dbReference>
<dbReference type="SMART" id="SM00389">
    <property type="entry name" value="HOX"/>
    <property type="match status" value="2"/>
</dbReference>
<dbReference type="SUPFAM" id="SSF46689">
    <property type="entry name" value="Homeodomain-like"/>
    <property type="match status" value="2"/>
</dbReference>
<dbReference type="GO" id="GO:0005634">
    <property type="term" value="C:nucleus"/>
    <property type="evidence" value="ECO:0007669"/>
    <property type="project" value="UniProtKB-SubCell"/>
</dbReference>
<feature type="domain" description="Homeobox" evidence="4">
    <location>
        <begin position="428"/>
        <end position="498"/>
    </location>
</feature>
<dbReference type="PROSITE" id="PS50071">
    <property type="entry name" value="HOMEOBOX_2"/>
    <property type="match status" value="2"/>
</dbReference>
<feature type="region of interest" description="Disordered" evidence="3">
    <location>
        <begin position="498"/>
        <end position="523"/>
    </location>
</feature>
<feature type="compositionally biased region" description="Acidic residues" evidence="3">
    <location>
        <begin position="693"/>
        <end position="713"/>
    </location>
</feature>
<comment type="caution">
    <text evidence="5">The sequence shown here is derived from an EMBL/GenBank/DDBJ whole genome shotgun (WGS) entry which is preliminary data.</text>
</comment>
<organism evidence="5 6">
    <name type="scientific">Brachionus plicatilis</name>
    <name type="common">Marine rotifer</name>
    <name type="synonym">Brachionus muelleri</name>
    <dbReference type="NCBI Taxonomy" id="10195"/>
    <lineage>
        <taxon>Eukaryota</taxon>
        <taxon>Metazoa</taxon>
        <taxon>Spiralia</taxon>
        <taxon>Gnathifera</taxon>
        <taxon>Rotifera</taxon>
        <taxon>Eurotatoria</taxon>
        <taxon>Monogononta</taxon>
        <taxon>Pseudotrocha</taxon>
        <taxon>Ploima</taxon>
        <taxon>Brachionidae</taxon>
        <taxon>Brachionus</taxon>
    </lineage>
</organism>
<evidence type="ECO:0000256" key="3">
    <source>
        <dbReference type="SAM" id="MobiDB-lite"/>
    </source>
</evidence>
<comment type="subcellular location">
    <subcellularLocation>
        <location evidence="1 2">Nucleus</location>
    </subcellularLocation>
</comment>
<evidence type="ECO:0000256" key="2">
    <source>
        <dbReference type="RuleBase" id="RU000682"/>
    </source>
</evidence>
<feature type="compositionally biased region" description="Polar residues" evidence="3">
    <location>
        <begin position="382"/>
        <end position="391"/>
    </location>
</feature>
<keyword evidence="1 2" id="KW-0238">DNA-binding</keyword>
<dbReference type="Gene3D" id="1.10.10.60">
    <property type="entry name" value="Homeodomain-like"/>
    <property type="match status" value="2"/>
</dbReference>
<feature type="region of interest" description="Disordered" evidence="3">
    <location>
        <begin position="363"/>
        <end position="404"/>
    </location>
</feature>
<dbReference type="PANTHER" id="PTHR15116">
    <property type="entry name" value="DNA-BINDING PROTEIN SATB FAMILY MEMBER"/>
    <property type="match status" value="1"/>
</dbReference>
<dbReference type="Pfam" id="PF00046">
    <property type="entry name" value="Homeodomain"/>
    <property type="match status" value="2"/>
</dbReference>
<feature type="compositionally biased region" description="Acidic residues" evidence="3">
    <location>
        <begin position="212"/>
        <end position="221"/>
    </location>
</feature>
<dbReference type="GO" id="GO:0006338">
    <property type="term" value="P:chromatin remodeling"/>
    <property type="evidence" value="ECO:0007669"/>
    <property type="project" value="InterPro"/>
</dbReference>
<keyword evidence="6" id="KW-1185">Reference proteome</keyword>
<feature type="DNA-binding region" description="Homeobox" evidence="1">
    <location>
        <begin position="600"/>
        <end position="669"/>
    </location>
</feature>
<dbReference type="AlphaFoldDB" id="A0A3M7T3A7"/>
<feature type="DNA-binding region" description="Homeobox" evidence="1">
    <location>
        <begin position="430"/>
        <end position="499"/>
    </location>
</feature>
<name>A0A3M7T3A7_BRAPC</name>
<dbReference type="InterPro" id="IPR009057">
    <property type="entry name" value="Homeodomain-like_sf"/>
</dbReference>
<dbReference type="GO" id="GO:0000981">
    <property type="term" value="F:DNA-binding transcription factor activity, RNA polymerase II-specific"/>
    <property type="evidence" value="ECO:0007669"/>
    <property type="project" value="TreeGrafter"/>
</dbReference>
<accession>A0A3M7T3A7</accession>
<sequence>MKLNSTCKSKTNQRKMYFKRRNAHLFKHKFNHSRLHFTAHSKPTYKLPILTSIELIDFSSDDLISPKICTSSSNSILFNDYLLVSANTKYKYLLCTLFDQVDLNYKENYLIVDGFVKLGDWQPISLDNIISINQCLDKLCDNEVEIMSKKSKLDSKYADSVSVYDVLKQVISLISINIRVKTKKEDDYGDCKIGCIETSAKNQICKKLQDLNDDDDDDEENFERSDDYQERSEQRDCSTFTEVTNEDELQQGNDIEDQEDHEVVSDSNPQYLNNLGLNSKIPNISPNLAALLYTNPHLANLFSMFNFPILSQYLNGFKKPDNQTEFSSIQGKHNSHSKHSSSNLSIETRLLNNLNECHNSNNYASPSSSYSSASSTSSASSFKHNQSQNMTKLAHSEENLSFQSSHLDQLQKQFQQENNLSQNFAKEKKQRERTTFDPHEEISRLMQIFEQTHHPSRYQIASICDSLNSLACRKDKKPLEPYNIQYWFKNARAALRRKSKSDNSSLGKNGIPNDLGSNEDSKNSFDDFDEANLDKVESCFLNQKGVKHEKSDQNVNKINYDYQNEEANTKNLDPNHNRVNHLHKNASTNSLSVPKANGSRRNRVFIDPISEVPILEHYFSIETYPDHYLIEKICDILNKGEYRYKFPKLEARNIQLWFKNHRAKLKRLKTAASESTIADVNQGNKSKLSAEKEDGDNGEIFEDYDYGDYESEDNAQNPQTISN</sequence>
<dbReference type="OrthoDB" id="10052721at2759"/>
<feature type="region of interest" description="Disordered" evidence="3">
    <location>
        <begin position="212"/>
        <end position="239"/>
    </location>
</feature>
<dbReference type="EMBL" id="REGN01000366">
    <property type="protein sequence ID" value="RNA42435.1"/>
    <property type="molecule type" value="Genomic_DNA"/>
</dbReference>
<feature type="compositionally biased region" description="Basic and acidic residues" evidence="3">
    <location>
        <begin position="222"/>
        <end position="236"/>
    </location>
</feature>
<feature type="region of interest" description="Disordered" evidence="3">
    <location>
        <begin position="324"/>
        <end position="343"/>
    </location>
</feature>
<dbReference type="InterPro" id="IPR039673">
    <property type="entry name" value="SATB1/SATB2"/>
</dbReference>
<feature type="compositionally biased region" description="Low complexity" evidence="3">
    <location>
        <begin position="363"/>
        <end position="381"/>
    </location>
</feature>
<gene>
    <name evidence="5" type="ORF">BpHYR1_052308</name>
</gene>
<feature type="compositionally biased region" description="Polar residues" evidence="3">
    <location>
        <begin position="714"/>
        <end position="723"/>
    </location>
</feature>
<evidence type="ECO:0000313" key="6">
    <source>
        <dbReference type="Proteomes" id="UP000276133"/>
    </source>
</evidence>